<proteinExistence type="predicted"/>
<gene>
    <name evidence="2" type="ORF">BJ971_002561</name>
</gene>
<dbReference type="AlphaFoldDB" id="A0A7W7MPY3"/>
<dbReference type="InterPro" id="IPR051677">
    <property type="entry name" value="AfsR-DnrI-RedD_regulator"/>
</dbReference>
<evidence type="ECO:0000313" key="2">
    <source>
        <dbReference type="EMBL" id="MBB4762005.1"/>
    </source>
</evidence>
<dbReference type="InterPro" id="IPR036388">
    <property type="entry name" value="WH-like_DNA-bd_sf"/>
</dbReference>
<dbReference type="Proteomes" id="UP000578112">
    <property type="component" value="Unassembled WGS sequence"/>
</dbReference>
<keyword evidence="3" id="KW-1185">Reference proteome</keyword>
<evidence type="ECO:0000313" key="3">
    <source>
        <dbReference type="Proteomes" id="UP000578112"/>
    </source>
</evidence>
<dbReference type="InterPro" id="IPR005158">
    <property type="entry name" value="BTAD"/>
</dbReference>
<feature type="domain" description="Bacterial transcriptional activator" evidence="1">
    <location>
        <begin position="56"/>
        <end position="200"/>
    </location>
</feature>
<dbReference type="SUPFAM" id="SSF48452">
    <property type="entry name" value="TPR-like"/>
    <property type="match status" value="1"/>
</dbReference>
<dbReference type="InterPro" id="IPR011990">
    <property type="entry name" value="TPR-like_helical_dom_sf"/>
</dbReference>
<protein>
    <submittedName>
        <fullName evidence="2">Two-component SAPR family response regulator</fullName>
    </submittedName>
</protein>
<sequence length="223" mass="24822">MPRDRLYEVLWPDGDGDRSTSLKVAAHALRRILGTDEVSISYQDVGYLLRCEGVWIDIEQFEAAIEAARAAERDGDPGGALAAHHRAITLYRGDFLDGEAVQWAEEQRQWARSMVLGSLNHLRADAMRRSDPGAVITWCRRILSIDPFLEEAYQNLFVVHGMLGELGQVRNWHDLCAQRLRDGLDAAPSHRTRKIFELALSGRLLGSEPAPAAPSLQPVSLTA</sequence>
<dbReference type="PANTHER" id="PTHR35807">
    <property type="entry name" value="TRANSCRIPTIONAL REGULATOR REDD-RELATED"/>
    <property type="match status" value="1"/>
</dbReference>
<comment type="caution">
    <text evidence="2">The sequence shown here is derived from an EMBL/GenBank/DDBJ whole genome shotgun (WGS) entry which is preliminary data.</text>
</comment>
<accession>A0A7W7MPY3</accession>
<organism evidence="2 3">
    <name type="scientific">Actinoplanes digitatis</name>
    <dbReference type="NCBI Taxonomy" id="1868"/>
    <lineage>
        <taxon>Bacteria</taxon>
        <taxon>Bacillati</taxon>
        <taxon>Actinomycetota</taxon>
        <taxon>Actinomycetes</taxon>
        <taxon>Micromonosporales</taxon>
        <taxon>Micromonosporaceae</taxon>
        <taxon>Actinoplanes</taxon>
    </lineage>
</organism>
<name>A0A7W7MPY3_9ACTN</name>
<dbReference type="Gene3D" id="1.10.10.10">
    <property type="entry name" value="Winged helix-like DNA-binding domain superfamily/Winged helix DNA-binding domain"/>
    <property type="match status" value="1"/>
</dbReference>
<dbReference type="Gene3D" id="1.25.40.10">
    <property type="entry name" value="Tetratricopeptide repeat domain"/>
    <property type="match status" value="1"/>
</dbReference>
<dbReference type="SMART" id="SM01043">
    <property type="entry name" value="BTAD"/>
    <property type="match status" value="1"/>
</dbReference>
<dbReference type="Pfam" id="PF03704">
    <property type="entry name" value="BTAD"/>
    <property type="match status" value="1"/>
</dbReference>
<dbReference type="EMBL" id="JACHNH010000001">
    <property type="protein sequence ID" value="MBB4762005.1"/>
    <property type="molecule type" value="Genomic_DNA"/>
</dbReference>
<reference evidence="2 3" key="1">
    <citation type="submission" date="2020-08" db="EMBL/GenBank/DDBJ databases">
        <title>Sequencing the genomes of 1000 actinobacteria strains.</title>
        <authorList>
            <person name="Klenk H.-P."/>
        </authorList>
    </citation>
    <scope>NUCLEOTIDE SEQUENCE [LARGE SCALE GENOMIC DNA]</scope>
    <source>
        <strain evidence="2 3">DSM 43149</strain>
    </source>
</reference>
<evidence type="ECO:0000259" key="1">
    <source>
        <dbReference type="SMART" id="SM01043"/>
    </source>
</evidence>